<dbReference type="AlphaFoldDB" id="W4M5G6"/>
<sequence>MIRIDVEVRDLDKKRTRTIVRKGKDDKTQVIPIINENL</sequence>
<protein>
    <submittedName>
        <fullName evidence="1">Uncharacterized protein</fullName>
    </submittedName>
</protein>
<dbReference type="Proteomes" id="UP000019140">
    <property type="component" value="Unassembled WGS sequence"/>
</dbReference>
<keyword evidence="2" id="KW-1185">Reference proteome</keyword>
<evidence type="ECO:0000313" key="2">
    <source>
        <dbReference type="Proteomes" id="UP000019140"/>
    </source>
</evidence>
<dbReference type="EMBL" id="AZHX01001019">
    <property type="protein sequence ID" value="ETX05186.1"/>
    <property type="molecule type" value="Genomic_DNA"/>
</dbReference>
<reference evidence="1 2" key="1">
    <citation type="journal article" date="2014" name="Nature">
        <title>An environmental bacterial taxon with a large and distinct metabolic repertoire.</title>
        <authorList>
            <person name="Wilson M.C."/>
            <person name="Mori T."/>
            <person name="Ruckert C."/>
            <person name="Uria A.R."/>
            <person name="Helf M.J."/>
            <person name="Takada K."/>
            <person name="Gernert C."/>
            <person name="Steffens U.A."/>
            <person name="Heycke N."/>
            <person name="Schmitt S."/>
            <person name="Rinke C."/>
            <person name="Helfrich E.J."/>
            <person name="Brachmann A.O."/>
            <person name="Gurgui C."/>
            <person name="Wakimoto T."/>
            <person name="Kracht M."/>
            <person name="Crusemann M."/>
            <person name="Hentschel U."/>
            <person name="Abe I."/>
            <person name="Matsunaga S."/>
            <person name="Kalinowski J."/>
            <person name="Takeyama H."/>
            <person name="Piel J."/>
        </authorList>
    </citation>
    <scope>NUCLEOTIDE SEQUENCE [LARGE SCALE GENOMIC DNA]</scope>
    <source>
        <strain evidence="2">TSY2</strain>
    </source>
</reference>
<proteinExistence type="predicted"/>
<organism evidence="1 2">
    <name type="scientific">Candidatus Entotheonella gemina</name>
    <dbReference type="NCBI Taxonomy" id="1429439"/>
    <lineage>
        <taxon>Bacteria</taxon>
        <taxon>Pseudomonadati</taxon>
        <taxon>Nitrospinota/Tectimicrobiota group</taxon>
        <taxon>Candidatus Tectimicrobiota</taxon>
        <taxon>Candidatus Entotheonellia</taxon>
        <taxon>Candidatus Entotheonellales</taxon>
        <taxon>Candidatus Entotheonellaceae</taxon>
        <taxon>Candidatus Entotheonella</taxon>
    </lineage>
</organism>
<gene>
    <name evidence="1" type="ORF">ETSY2_24460</name>
</gene>
<accession>W4M5G6</accession>
<name>W4M5G6_9BACT</name>
<evidence type="ECO:0000313" key="1">
    <source>
        <dbReference type="EMBL" id="ETX05186.1"/>
    </source>
</evidence>
<dbReference type="HOGENOM" id="CLU_3326052_0_0_7"/>
<comment type="caution">
    <text evidence="1">The sequence shown here is derived from an EMBL/GenBank/DDBJ whole genome shotgun (WGS) entry which is preliminary data.</text>
</comment>